<dbReference type="Proteomes" id="UP000291117">
    <property type="component" value="Unassembled WGS sequence"/>
</dbReference>
<feature type="transmembrane region" description="Helical" evidence="1">
    <location>
        <begin position="73"/>
        <end position="94"/>
    </location>
</feature>
<dbReference type="AlphaFoldDB" id="A0A4R0N580"/>
<evidence type="ECO:0000313" key="3">
    <source>
        <dbReference type="Proteomes" id="UP000291117"/>
    </source>
</evidence>
<dbReference type="InterPro" id="IPR021215">
    <property type="entry name" value="DUF2752"/>
</dbReference>
<dbReference type="Pfam" id="PF10825">
    <property type="entry name" value="DUF2752"/>
    <property type="match status" value="1"/>
</dbReference>
<proteinExistence type="predicted"/>
<comment type="caution">
    <text evidence="2">The sequence shown here is derived from an EMBL/GenBank/DDBJ whole genome shotgun (WGS) entry which is preliminary data.</text>
</comment>
<accession>A0A4R0N580</accession>
<keyword evidence="1" id="KW-0812">Transmembrane</keyword>
<gene>
    <name evidence="2" type="ORF">EZ444_16400</name>
</gene>
<sequence>MKIVKRLPFELIFWITALLLLATADIHDHGTGPHFTLCPLANMGFTWCPGCGIGRSIAHLLQGNFEESFKQHWFGLPALLILCSRIVTLIRLNLKNKKVLNLKYKEERYV</sequence>
<name>A0A4R0N580_9SPHI</name>
<dbReference type="EMBL" id="SJSM01000010">
    <property type="protein sequence ID" value="TCC95080.1"/>
    <property type="molecule type" value="Genomic_DNA"/>
</dbReference>
<keyword evidence="1" id="KW-1133">Transmembrane helix</keyword>
<evidence type="ECO:0000313" key="2">
    <source>
        <dbReference type="EMBL" id="TCC95080.1"/>
    </source>
</evidence>
<keyword evidence="1" id="KW-0472">Membrane</keyword>
<reference evidence="2 3" key="1">
    <citation type="submission" date="2019-02" db="EMBL/GenBank/DDBJ databases">
        <title>Pedobacter sp. RP-3-8 sp. nov., isolated from Arctic soil.</title>
        <authorList>
            <person name="Dahal R.H."/>
        </authorList>
    </citation>
    <scope>NUCLEOTIDE SEQUENCE [LARGE SCALE GENOMIC DNA]</scope>
    <source>
        <strain evidence="2 3">RP-3-8</strain>
    </source>
</reference>
<keyword evidence="3" id="KW-1185">Reference proteome</keyword>
<protein>
    <submittedName>
        <fullName evidence="2">DUF2752 domain-containing protein</fullName>
    </submittedName>
</protein>
<evidence type="ECO:0000256" key="1">
    <source>
        <dbReference type="SAM" id="Phobius"/>
    </source>
</evidence>
<dbReference type="RefSeq" id="WP_131610227.1">
    <property type="nucleotide sequence ID" value="NZ_SJSM01000010.1"/>
</dbReference>
<dbReference type="OrthoDB" id="1525013at2"/>
<organism evidence="2 3">
    <name type="scientific">Pedobacter hiemivivus</name>
    <dbReference type="NCBI Taxonomy" id="2530454"/>
    <lineage>
        <taxon>Bacteria</taxon>
        <taxon>Pseudomonadati</taxon>
        <taxon>Bacteroidota</taxon>
        <taxon>Sphingobacteriia</taxon>
        <taxon>Sphingobacteriales</taxon>
        <taxon>Sphingobacteriaceae</taxon>
        <taxon>Pedobacter</taxon>
    </lineage>
</organism>